<dbReference type="Gene3D" id="3.40.50.11900">
    <property type="match status" value="1"/>
</dbReference>
<accession>W4V507</accession>
<proteinExistence type="predicted"/>
<evidence type="ECO:0000313" key="2">
    <source>
        <dbReference type="Proteomes" id="UP000019109"/>
    </source>
</evidence>
<reference evidence="1" key="1">
    <citation type="journal article" date="2014" name="Genome Announc.">
        <title>Draft Genome Sequence of Clostridium straminisolvens Strain JCM 21531T, Isolated from a Cellulose-Degrading Bacterial Community.</title>
        <authorList>
            <person name="Yuki M."/>
            <person name="Oshima K."/>
            <person name="Suda W."/>
            <person name="Sakamoto M."/>
            <person name="Kitamura K."/>
            <person name="Iida T."/>
            <person name="Hattori M."/>
            <person name="Ohkuma M."/>
        </authorList>
    </citation>
    <scope>NUCLEOTIDE SEQUENCE [LARGE SCALE GENOMIC DNA]</scope>
    <source>
        <strain evidence="1">JCM 21531</strain>
    </source>
</reference>
<evidence type="ECO:0000313" key="1">
    <source>
        <dbReference type="EMBL" id="GAE88252.1"/>
    </source>
</evidence>
<dbReference type="AlphaFoldDB" id="W4V507"/>
<comment type="caution">
    <text evidence="1">The sequence shown here is derived from an EMBL/GenBank/DDBJ whole genome shotgun (WGS) entry which is preliminary data.</text>
</comment>
<dbReference type="InterPro" id="IPR051805">
    <property type="entry name" value="Dehydratase_Activator_Redct"/>
</dbReference>
<dbReference type="PANTHER" id="PTHR32329:SF2">
    <property type="entry name" value="BIFUNCTIONAL PROTEIN [INCLUDES 2-HYDROXYACYL-COA DEHYDRATASE (N-TER) AND ITS ACTIVATOR DOMAIN (C_TERM)"/>
    <property type="match status" value="1"/>
</dbReference>
<name>W4V507_9FIRM</name>
<organism evidence="1 2">
    <name type="scientific">Acetivibrio straminisolvens JCM 21531</name>
    <dbReference type="NCBI Taxonomy" id="1294263"/>
    <lineage>
        <taxon>Bacteria</taxon>
        <taxon>Bacillati</taxon>
        <taxon>Bacillota</taxon>
        <taxon>Clostridia</taxon>
        <taxon>Eubacteriales</taxon>
        <taxon>Oscillospiraceae</taxon>
        <taxon>Acetivibrio</taxon>
    </lineage>
</organism>
<dbReference type="STRING" id="1294263.JCM21531_1684"/>
<dbReference type="EMBL" id="BAVR01000015">
    <property type="protein sequence ID" value="GAE88252.1"/>
    <property type="molecule type" value="Genomic_DNA"/>
</dbReference>
<sequence>MVDVKGSQEILKLVENTKNQLLKLEIDKDFMPLKVGIVGEIYTTIDSYTSFNIDSILGNMGVEVYRANTISGWIIEHILKAVVPFTKDKGYAEAAKPYLGTMIGGHAQETIGNTVIYAQNGFDGIIQIYPLTCMPEIVAESILPAVERDYNIPILTLIIDEMTGEAGYMTRIEAFVDLLNKRRERGEVVKNLALSGN</sequence>
<dbReference type="Proteomes" id="UP000019109">
    <property type="component" value="Unassembled WGS sequence"/>
</dbReference>
<protein>
    <submittedName>
        <fullName evidence="1">Activator of (R)-2-hydroxyglutaryl-CoA dehydratase</fullName>
    </submittedName>
</protein>
<gene>
    <name evidence="1" type="ORF">JCM21531_1684</name>
</gene>
<dbReference type="PANTHER" id="PTHR32329">
    <property type="entry name" value="BIFUNCTIONAL PROTEIN [INCLUDES 2-HYDROXYACYL-COA DEHYDRATASE (N-TER) AND ITS ACTIVATOR DOMAIN (C_TERM)-RELATED"/>
    <property type="match status" value="1"/>
</dbReference>
<keyword evidence="2" id="KW-1185">Reference proteome</keyword>